<dbReference type="Proteomes" id="UP000196581">
    <property type="component" value="Unassembled WGS sequence"/>
</dbReference>
<sequence length="45" mass="5198">MLCAHRHAPLIVRRQPLLTCRRPCVCIRCIIRVSPQPDPPTNPLR</sequence>
<protein>
    <submittedName>
        <fullName evidence="1">Uncharacterized protein</fullName>
    </submittedName>
</protein>
<name>A0A1X6XCP1_9MICO</name>
<dbReference type="EMBL" id="FWFF01000010">
    <property type="protein sequence ID" value="SLM97042.1"/>
    <property type="molecule type" value="Genomic_DNA"/>
</dbReference>
<evidence type="ECO:0000313" key="2">
    <source>
        <dbReference type="Proteomes" id="UP000196581"/>
    </source>
</evidence>
<dbReference type="AlphaFoldDB" id="A0A1X6XCP1"/>
<accession>A0A1X6XCP1</accession>
<keyword evidence="2" id="KW-1185">Reference proteome</keyword>
<proteinExistence type="predicted"/>
<organism evidence="1 2">
    <name type="scientific">Brevibacterium yomogidense</name>
    <dbReference type="NCBI Taxonomy" id="946573"/>
    <lineage>
        <taxon>Bacteria</taxon>
        <taxon>Bacillati</taxon>
        <taxon>Actinomycetota</taxon>
        <taxon>Actinomycetes</taxon>
        <taxon>Micrococcales</taxon>
        <taxon>Brevibacteriaceae</taxon>
        <taxon>Brevibacterium</taxon>
    </lineage>
</organism>
<reference evidence="2" key="1">
    <citation type="submission" date="2017-02" db="EMBL/GenBank/DDBJ databases">
        <authorList>
            <person name="Dridi B."/>
        </authorList>
    </citation>
    <scope>NUCLEOTIDE SEQUENCE [LARGE SCALE GENOMIC DNA]</scope>
    <source>
        <strain evidence="2">B Co 03.10</strain>
    </source>
</reference>
<gene>
    <name evidence="1" type="ORF">FM105_06635</name>
</gene>
<evidence type="ECO:0000313" key="1">
    <source>
        <dbReference type="EMBL" id="SLM97042.1"/>
    </source>
</evidence>